<dbReference type="OrthoDB" id="9791970at2"/>
<dbReference type="HAMAP" id="MF_01394">
    <property type="entry name" value="NDH1_NuoA"/>
    <property type="match status" value="1"/>
</dbReference>
<keyword evidence="7 8" id="KW-0874">Quinone</keyword>
<comment type="catalytic activity">
    <reaction evidence="7 8">
        <text>a quinone + NADH + 5 H(+)(in) = a quinol + NAD(+) + 4 H(+)(out)</text>
        <dbReference type="Rhea" id="RHEA:57888"/>
        <dbReference type="ChEBI" id="CHEBI:15378"/>
        <dbReference type="ChEBI" id="CHEBI:24646"/>
        <dbReference type="ChEBI" id="CHEBI:57540"/>
        <dbReference type="ChEBI" id="CHEBI:57945"/>
        <dbReference type="ChEBI" id="CHEBI:132124"/>
    </reaction>
</comment>
<keyword evidence="5 7" id="KW-1133">Transmembrane helix</keyword>
<dbReference type="PANTHER" id="PTHR11058:SF9">
    <property type="entry name" value="NADH-UBIQUINONE OXIDOREDUCTASE CHAIN 3"/>
    <property type="match status" value="1"/>
</dbReference>
<evidence type="ECO:0000256" key="8">
    <source>
        <dbReference type="RuleBase" id="RU003639"/>
    </source>
</evidence>
<evidence type="ECO:0000256" key="1">
    <source>
        <dbReference type="ARBA" id="ARBA00004141"/>
    </source>
</evidence>
<evidence type="ECO:0000256" key="4">
    <source>
        <dbReference type="ARBA" id="ARBA00022692"/>
    </source>
</evidence>
<dbReference type="GO" id="GO:0030964">
    <property type="term" value="C:NADH dehydrogenase complex"/>
    <property type="evidence" value="ECO:0007669"/>
    <property type="project" value="TreeGrafter"/>
</dbReference>
<comment type="subunit">
    <text evidence="7">NDH-1 is composed of 14 different subunits. Subunits NuoA, H, J, K, L, M, N constitute the membrane sector of the complex.</text>
</comment>
<reference evidence="9 10" key="2">
    <citation type="submission" date="2019-05" db="EMBL/GenBank/DDBJ databases">
        <authorList>
            <person name="Suflita J.M."/>
            <person name="Marks C.R."/>
        </authorList>
    </citation>
    <scope>NUCLEOTIDE SEQUENCE [LARGE SCALE GENOMIC DNA]</scope>
    <source>
        <strain evidence="9 10">ALDC</strain>
    </source>
</reference>
<keyword evidence="7" id="KW-1278">Translocase</keyword>
<keyword evidence="3 7" id="KW-0813">Transport</keyword>
<dbReference type="AlphaFoldDB" id="A0A4P8L1A9"/>
<comment type="subcellular location">
    <subcellularLocation>
        <location evidence="7 8">Cell membrane</location>
        <topology evidence="7 8">Multi-pass membrane protein</topology>
    </subcellularLocation>
    <subcellularLocation>
        <location evidence="1">Membrane</location>
        <topology evidence="1">Multi-pass membrane protein</topology>
    </subcellularLocation>
</comment>
<proteinExistence type="inferred from homology"/>
<reference evidence="9 10" key="1">
    <citation type="submission" date="2019-05" db="EMBL/GenBank/DDBJ databases">
        <title>The Complete Genome Sequence of the n-alkane-degrading Desulfoglaeba alkanexedens ALDC reveals multiple alkylsuccinate synthase gene clusters.</title>
        <authorList>
            <person name="Callaghan A.V."/>
            <person name="Davidova I.A."/>
            <person name="Duncan K.E."/>
            <person name="Morris B."/>
            <person name="McInerney M.J."/>
        </authorList>
    </citation>
    <scope>NUCLEOTIDE SEQUENCE [LARGE SCALE GENOMIC DNA]</scope>
    <source>
        <strain evidence="9 10">ALDC</strain>
    </source>
</reference>
<dbReference type="InterPro" id="IPR023043">
    <property type="entry name" value="NAD(P)H_OxRDtase_bac/plastid"/>
</dbReference>
<keyword evidence="4 7" id="KW-0812">Transmembrane</keyword>
<dbReference type="KEGG" id="dax:FDQ92_04245"/>
<name>A0A4P8L1A9_9BACT</name>
<keyword evidence="6 7" id="KW-0472">Membrane</keyword>
<evidence type="ECO:0000256" key="5">
    <source>
        <dbReference type="ARBA" id="ARBA00022989"/>
    </source>
</evidence>
<evidence type="ECO:0000256" key="2">
    <source>
        <dbReference type="ARBA" id="ARBA00008472"/>
    </source>
</evidence>
<evidence type="ECO:0000256" key="3">
    <source>
        <dbReference type="ARBA" id="ARBA00022448"/>
    </source>
</evidence>
<protein>
    <recommendedName>
        <fullName evidence="7">NADH-quinone oxidoreductase subunit A</fullName>
        <ecNumber evidence="7">7.1.1.-</ecNumber>
    </recommendedName>
    <alternativeName>
        <fullName evidence="7">NADH dehydrogenase I subunit A</fullName>
    </alternativeName>
    <alternativeName>
        <fullName evidence="7">NDH-1 subunit A</fullName>
    </alternativeName>
    <alternativeName>
        <fullName evidence="7">NUO1</fullName>
    </alternativeName>
</protein>
<keyword evidence="10" id="KW-1185">Reference proteome</keyword>
<dbReference type="EMBL" id="CP040098">
    <property type="protein sequence ID" value="QCQ21454.1"/>
    <property type="molecule type" value="Genomic_DNA"/>
</dbReference>
<keyword evidence="7" id="KW-1003">Cell membrane</keyword>
<feature type="transmembrane region" description="Helical" evidence="7">
    <location>
        <begin position="13"/>
        <end position="35"/>
    </location>
</feature>
<feature type="transmembrane region" description="Helical" evidence="7">
    <location>
        <begin position="56"/>
        <end position="77"/>
    </location>
</feature>
<comment type="function">
    <text evidence="7">NDH-1 shuttles electrons from NADH, via FMN and iron-sulfur (Fe-S) centers, to quinones in the respiratory chain. The immediate electron acceptor for the enzyme in this species is believed to be ubiquinone. Couples the redox reaction to proton translocation (for every two electrons transferred, four hydrogen ions are translocated across the cytoplasmic membrane), and thus conserves the redox energy in a proton gradient.</text>
</comment>
<evidence type="ECO:0000313" key="9">
    <source>
        <dbReference type="EMBL" id="QCQ21454.1"/>
    </source>
</evidence>
<dbReference type="Proteomes" id="UP000298602">
    <property type="component" value="Chromosome"/>
</dbReference>
<dbReference type="RefSeq" id="WP_137423425.1">
    <property type="nucleotide sequence ID" value="NZ_CP040098.1"/>
</dbReference>
<organism evidence="9 10">
    <name type="scientific">Desulfoglaeba alkanexedens ALDC</name>
    <dbReference type="NCBI Taxonomy" id="980445"/>
    <lineage>
        <taxon>Bacteria</taxon>
        <taxon>Pseudomonadati</taxon>
        <taxon>Thermodesulfobacteriota</taxon>
        <taxon>Syntrophobacteria</taxon>
        <taxon>Syntrophobacterales</taxon>
        <taxon>Syntrophobacteraceae</taxon>
        <taxon>Desulfoglaeba</taxon>
    </lineage>
</organism>
<gene>
    <name evidence="7" type="primary">nuoA</name>
    <name evidence="9" type="ORF">FDQ92_04245</name>
</gene>
<dbReference type="GO" id="GO:0008137">
    <property type="term" value="F:NADH dehydrogenase (ubiquinone) activity"/>
    <property type="evidence" value="ECO:0007669"/>
    <property type="project" value="InterPro"/>
</dbReference>
<evidence type="ECO:0000256" key="6">
    <source>
        <dbReference type="ARBA" id="ARBA00023136"/>
    </source>
</evidence>
<accession>A0A4P8L1A9</accession>
<dbReference type="PANTHER" id="PTHR11058">
    <property type="entry name" value="NADH-UBIQUINONE OXIDOREDUCTASE CHAIN 3"/>
    <property type="match status" value="1"/>
</dbReference>
<sequence length="126" mass="14265">MLPTALLIDFLSVASYLLVGVAFAVITLIISRLIVRRGKGLFRDATYESGMETIGSAWIQFTAAYYIYALIFLAFDVDVLYLFPVALVYGEYGIRDFLEVVLFVGILSLAIVYAWRKGVFEWRSKE</sequence>
<dbReference type="GO" id="GO:0050136">
    <property type="term" value="F:NADH dehydrogenase (quinone) (non-electrogenic) activity"/>
    <property type="evidence" value="ECO:0007669"/>
    <property type="project" value="UniProtKB-UniRule"/>
</dbReference>
<keyword evidence="7" id="KW-0830">Ubiquinone</keyword>
<dbReference type="EC" id="7.1.1.-" evidence="7"/>
<evidence type="ECO:0000313" key="10">
    <source>
        <dbReference type="Proteomes" id="UP000298602"/>
    </source>
</evidence>
<feature type="transmembrane region" description="Helical" evidence="7">
    <location>
        <begin position="97"/>
        <end position="115"/>
    </location>
</feature>
<comment type="similarity">
    <text evidence="2 7 8">Belongs to the complex I subunit 3 family.</text>
</comment>
<dbReference type="GO" id="GO:0005886">
    <property type="term" value="C:plasma membrane"/>
    <property type="evidence" value="ECO:0007669"/>
    <property type="project" value="UniProtKB-SubCell"/>
</dbReference>
<dbReference type="GO" id="GO:0048038">
    <property type="term" value="F:quinone binding"/>
    <property type="evidence" value="ECO:0007669"/>
    <property type="project" value="UniProtKB-KW"/>
</dbReference>
<dbReference type="Pfam" id="PF00507">
    <property type="entry name" value="Oxidored_q4"/>
    <property type="match status" value="1"/>
</dbReference>
<evidence type="ECO:0000256" key="7">
    <source>
        <dbReference type="HAMAP-Rule" id="MF_01394"/>
    </source>
</evidence>
<dbReference type="InterPro" id="IPR038430">
    <property type="entry name" value="NDAH_ubi_oxred_su3_sf"/>
</dbReference>
<dbReference type="InterPro" id="IPR000440">
    <property type="entry name" value="NADH_UbQ/plastoQ_OxRdtase_su3"/>
</dbReference>
<keyword evidence="7 8" id="KW-0520">NAD</keyword>
<dbReference type="Gene3D" id="1.20.58.1610">
    <property type="entry name" value="NADH:ubiquinone/plastoquinone oxidoreductase, chain 3"/>
    <property type="match status" value="1"/>
</dbReference>